<dbReference type="AlphaFoldDB" id="A0A430L5G1"/>
<dbReference type="InterPro" id="IPR036844">
    <property type="entry name" value="Hint_dom_sf"/>
</dbReference>
<feature type="domain" description="Hedgehog/Intein (Hint)" evidence="2">
    <location>
        <begin position="305"/>
        <end position="339"/>
    </location>
</feature>
<evidence type="ECO:0000259" key="2">
    <source>
        <dbReference type="Pfam" id="PF13403"/>
    </source>
</evidence>
<dbReference type="SUPFAM" id="SSF51294">
    <property type="entry name" value="Hedgehog/intein (Hint) domain"/>
    <property type="match status" value="1"/>
</dbReference>
<comment type="caution">
    <text evidence="3">The sequence shown here is derived from an EMBL/GenBank/DDBJ whole genome shotgun (WGS) entry which is preliminary data.</text>
</comment>
<protein>
    <recommendedName>
        <fullName evidence="2">Hedgehog/Intein (Hint) domain-containing protein</fullName>
    </recommendedName>
</protein>
<dbReference type="Pfam" id="PF13403">
    <property type="entry name" value="Hint_2"/>
    <property type="match status" value="1"/>
</dbReference>
<accession>A0A430L5G1</accession>
<dbReference type="Gene3D" id="2.170.16.10">
    <property type="entry name" value="Hedgehog/Intein (Hint) domain"/>
    <property type="match status" value="1"/>
</dbReference>
<keyword evidence="4" id="KW-1185">Reference proteome</keyword>
<name>A0A430L5G1_9HYPO</name>
<evidence type="ECO:0000256" key="1">
    <source>
        <dbReference type="SAM" id="MobiDB-lite"/>
    </source>
</evidence>
<reference evidence="3 4" key="1">
    <citation type="submission" date="2017-06" db="EMBL/GenBank/DDBJ databases">
        <title>Comparative genomic analysis of Ambrosia Fusariam Clade fungi.</title>
        <authorList>
            <person name="Stajich J.E."/>
            <person name="Carrillo J."/>
            <person name="Kijimoto T."/>
            <person name="Eskalen A."/>
            <person name="O'Donnell K."/>
            <person name="Kasson M."/>
        </authorList>
    </citation>
    <scope>NUCLEOTIDE SEQUENCE [LARGE SCALE GENOMIC DNA]</scope>
    <source>
        <strain evidence="3 4">UCR1854</strain>
    </source>
</reference>
<gene>
    <name evidence="3" type="ORF">BHE90_014674</name>
</gene>
<proteinExistence type="predicted"/>
<organism evidence="3 4">
    <name type="scientific">Fusarium euwallaceae</name>
    <dbReference type="NCBI Taxonomy" id="1147111"/>
    <lineage>
        <taxon>Eukaryota</taxon>
        <taxon>Fungi</taxon>
        <taxon>Dikarya</taxon>
        <taxon>Ascomycota</taxon>
        <taxon>Pezizomycotina</taxon>
        <taxon>Sordariomycetes</taxon>
        <taxon>Hypocreomycetidae</taxon>
        <taxon>Hypocreales</taxon>
        <taxon>Nectriaceae</taxon>
        <taxon>Fusarium</taxon>
        <taxon>Fusarium solani species complex</taxon>
    </lineage>
</organism>
<sequence length="507" mass="55737">MSAYVENESSIHRLTGDPGRGTQGEECHINRQLHADGSLPLQVLRQDSTFVTAYEGVLVSPQFDPLRGQGDHYYAMTRLFVYVYLIKGSGFALDTKLEMSPGLTIIQAWQKNFTPPTTQNLDYLSALQLEVIFNSYTPSTVYAPTCNADATLLDLAQAVQIEGLMTLPTADASEQPEPVPTSITDGSIFSGVDVSQYSPVSYRLWKHWMNTLDDQSPGNFWRAGIMAAAAQTLNSTSSAPYSGPASGADGTQMTILHFATHGKGLADWYKNHQNEPYMNGNINLNNTTETKEPEGEYLTQPIMRCFIAGTRVETLSGSKAIEDLTEGDQVLTRADGAKQWGTRSGEVVKNPAPGTLFGFNAEAPFFTAGHPFYTTTGLRAIDPETARQENPWLEVGQLKPGHELFRLNAEKEYELETIKPINSSRSDVSSVYGVHLREGLRSYHANGYLVAINYPEITAVSITRQLRTFPLAERAVMIQSLAVLKPLFERFGAGTVMDKLIKEAGSV</sequence>
<dbReference type="Proteomes" id="UP000287124">
    <property type="component" value="Unassembled WGS sequence"/>
</dbReference>
<evidence type="ECO:0000313" key="3">
    <source>
        <dbReference type="EMBL" id="RTE70939.1"/>
    </source>
</evidence>
<evidence type="ECO:0000313" key="4">
    <source>
        <dbReference type="Proteomes" id="UP000287124"/>
    </source>
</evidence>
<feature type="region of interest" description="Disordered" evidence="1">
    <location>
        <begin position="1"/>
        <end position="25"/>
    </location>
</feature>
<dbReference type="InterPro" id="IPR028992">
    <property type="entry name" value="Hedgehog/Intein_dom"/>
</dbReference>
<dbReference type="EMBL" id="MIKF01000413">
    <property type="protein sequence ID" value="RTE70939.1"/>
    <property type="molecule type" value="Genomic_DNA"/>
</dbReference>